<dbReference type="KEGG" id="fcy:FRACYDRAFT_217727"/>
<keyword evidence="3" id="KW-1185">Reference proteome</keyword>
<reference evidence="2 3" key="1">
    <citation type="submission" date="2016-09" db="EMBL/GenBank/DDBJ databases">
        <title>Extensive genetic diversity and differential bi-allelic expression allows diatom success in the polar Southern Ocean.</title>
        <authorList>
            <consortium name="DOE Joint Genome Institute"/>
            <person name="Mock T."/>
            <person name="Otillar R.P."/>
            <person name="Strauss J."/>
            <person name="Dupont C."/>
            <person name="Frickenhaus S."/>
            <person name="Maumus F."/>
            <person name="Mcmullan M."/>
            <person name="Sanges R."/>
            <person name="Schmutz J."/>
            <person name="Toseland A."/>
            <person name="Valas R."/>
            <person name="Veluchamy A."/>
            <person name="Ward B.J."/>
            <person name="Allen A."/>
            <person name="Barry K."/>
            <person name="Falciatore A."/>
            <person name="Ferrante M."/>
            <person name="Fortunato A.E."/>
            <person name="Gloeckner G."/>
            <person name="Gruber A."/>
            <person name="Hipkin R."/>
            <person name="Janech M."/>
            <person name="Kroth P."/>
            <person name="Leese F."/>
            <person name="Lindquist E."/>
            <person name="Lyon B.R."/>
            <person name="Martin J."/>
            <person name="Mayer C."/>
            <person name="Parker M."/>
            <person name="Quesneville H."/>
            <person name="Raymond J."/>
            <person name="Uhlig C."/>
            <person name="Valentin K.U."/>
            <person name="Worden A.Z."/>
            <person name="Armbrust E.V."/>
            <person name="Bowler C."/>
            <person name="Green B."/>
            <person name="Moulton V."/>
            <person name="Van Oosterhout C."/>
            <person name="Grigoriev I."/>
        </authorList>
    </citation>
    <scope>NUCLEOTIDE SEQUENCE [LARGE SCALE GENOMIC DNA]</scope>
    <source>
        <strain evidence="2 3">CCMP1102</strain>
    </source>
</reference>
<accession>A0A1E7FI63</accession>
<feature type="coiled-coil region" evidence="1">
    <location>
        <begin position="58"/>
        <end position="85"/>
    </location>
</feature>
<keyword evidence="1" id="KW-0175">Coiled coil</keyword>
<organism evidence="2 3">
    <name type="scientific">Fragilariopsis cylindrus CCMP1102</name>
    <dbReference type="NCBI Taxonomy" id="635003"/>
    <lineage>
        <taxon>Eukaryota</taxon>
        <taxon>Sar</taxon>
        <taxon>Stramenopiles</taxon>
        <taxon>Ochrophyta</taxon>
        <taxon>Bacillariophyta</taxon>
        <taxon>Bacillariophyceae</taxon>
        <taxon>Bacillariophycidae</taxon>
        <taxon>Bacillariales</taxon>
        <taxon>Bacillariaceae</taxon>
        <taxon>Fragilariopsis</taxon>
    </lineage>
</organism>
<gene>
    <name evidence="2" type="ORF">FRACYDRAFT_217727</name>
</gene>
<protein>
    <submittedName>
        <fullName evidence="2">Uncharacterized protein</fullName>
    </submittedName>
</protein>
<dbReference type="Proteomes" id="UP000095751">
    <property type="component" value="Unassembled WGS sequence"/>
</dbReference>
<evidence type="ECO:0000256" key="1">
    <source>
        <dbReference type="SAM" id="Coils"/>
    </source>
</evidence>
<evidence type="ECO:0000313" key="2">
    <source>
        <dbReference type="EMBL" id="OEU17860.1"/>
    </source>
</evidence>
<proteinExistence type="predicted"/>
<sequence>MVSQADEEIMNANLARMANDNTSLGRMSRVMAYSMKINEMKELTNKLQAWVGLVNYHFLDAEKKLRKLRNEARPYEEEMDETAIEGLLDCRGLDSTTGTKNEKLQRLLYQVDYFYNDH</sequence>
<name>A0A1E7FI63_9STRA</name>
<evidence type="ECO:0000313" key="3">
    <source>
        <dbReference type="Proteomes" id="UP000095751"/>
    </source>
</evidence>
<dbReference type="InParanoid" id="A0A1E7FI63"/>
<dbReference type="EMBL" id="KV784357">
    <property type="protein sequence ID" value="OEU17860.1"/>
    <property type="molecule type" value="Genomic_DNA"/>
</dbReference>
<dbReference type="AlphaFoldDB" id="A0A1E7FI63"/>